<dbReference type="InterPro" id="IPR002611">
    <property type="entry name" value="IstB_ATP-bd"/>
</dbReference>
<protein>
    <submittedName>
        <fullName evidence="2">DnaC DNA replication protein</fullName>
    </submittedName>
</protein>
<accession>A0A6J7WVW3</accession>
<gene>
    <name evidence="2" type="ORF">UFOVP361_59</name>
</gene>
<dbReference type="PANTHER" id="PTHR30050">
    <property type="entry name" value="CHROMOSOMAL REPLICATION INITIATOR PROTEIN DNAA"/>
    <property type="match status" value="1"/>
</dbReference>
<dbReference type="EMBL" id="LR798301">
    <property type="protein sequence ID" value="CAB5222259.1"/>
    <property type="molecule type" value="Genomic_DNA"/>
</dbReference>
<dbReference type="SMART" id="SM00382">
    <property type="entry name" value="AAA"/>
    <property type="match status" value="1"/>
</dbReference>
<dbReference type="GO" id="GO:0005524">
    <property type="term" value="F:ATP binding"/>
    <property type="evidence" value="ECO:0007669"/>
    <property type="project" value="InterPro"/>
</dbReference>
<name>A0A6J7WVW3_9CAUD</name>
<dbReference type="PANTHER" id="PTHR30050:SF4">
    <property type="entry name" value="ATP-BINDING PROTEIN RV3427C IN INSERTION SEQUENCE-RELATED"/>
    <property type="match status" value="1"/>
</dbReference>
<organism evidence="2">
    <name type="scientific">uncultured Caudovirales phage</name>
    <dbReference type="NCBI Taxonomy" id="2100421"/>
    <lineage>
        <taxon>Viruses</taxon>
        <taxon>Duplodnaviria</taxon>
        <taxon>Heunggongvirae</taxon>
        <taxon>Uroviricota</taxon>
        <taxon>Caudoviricetes</taxon>
        <taxon>Peduoviridae</taxon>
        <taxon>Maltschvirus</taxon>
        <taxon>Maltschvirus maltsch</taxon>
    </lineage>
</organism>
<dbReference type="Gene3D" id="3.40.50.300">
    <property type="entry name" value="P-loop containing nucleotide triphosphate hydrolases"/>
    <property type="match status" value="1"/>
</dbReference>
<sequence length="215" mass="24908">MSEWKSAKYWKNRPVAERLENLKIPRRYKNITMASYNPNIGDKNAYEAILTWQQEASKHVSEGMGLYIYGDSGVGKTHLAQALLKELVTEHTLSGMFIPTTTYIEMMYDEIRNNGELPEEYADQNVAKYLRRIYDVVILDSLGEEHDSDFTKRSLMSFLENRYNCKLTTIITSNLSPMRIKSRYGERFHSILHDCCMSIPVLGDNQRITQDYAGK</sequence>
<dbReference type="CDD" id="cd00009">
    <property type="entry name" value="AAA"/>
    <property type="match status" value="1"/>
</dbReference>
<feature type="domain" description="AAA+ ATPase" evidence="1">
    <location>
        <begin position="62"/>
        <end position="194"/>
    </location>
</feature>
<dbReference type="InterPro" id="IPR025662">
    <property type="entry name" value="Sigma_54_int_dom_ATP-bd_1"/>
</dbReference>
<evidence type="ECO:0000313" key="2">
    <source>
        <dbReference type="EMBL" id="CAB5222259.1"/>
    </source>
</evidence>
<dbReference type="InterPro" id="IPR027417">
    <property type="entry name" value="P-loop_NTPase"/>
</dbReference>
<dbReference type="InterPro" id="IPR003593">
    <property type="entry name" value="AAA+_ATPase"/>
</dbReference>
<dbReference type="Pfam" id="PF01695">
    <property type="entry name" value="IstB_IS21"/>
    <property type="match status" value="1"/>
</dbReference>
<dbReference type="SUPFAM" id="SSF52540">
    <property type="entry name" value="P-loop containing nucleoside triphosphate hydrolases"/>
    <property type="match status" value="1"/>
</dbReference>
<dbReference type="GO" id="GO:0006260">
    <property type="term" value="P:DNA replication"/>
    <property type="evidence" value="ECO:0007669"/>
    <property type="project" value="TreeGrafter"/>
</dbReference>
<dbReference type="PROSITE" id="PS00675">
    <property type="entry name" value="SIGMA54_INTERACT_1"/>
    <property type="match status" value="1"/>
</dbReference>
<reference evidence="2" key="1">
    <citation type="submission" date="2020-05" db="EMBL/GenBank/DDBJ databases">
        <authorList>
            <person name="Chiriac C."/>
            <person name="Salcher M."/>
            <person name="Ghai R."/>
            <person name="Kavagutti S V."/>
        </authorList>
    </citation>
    <scope>NUCLEOTIDE SEQUENCE</scope>
</reference>
<proteinExistence type="predicted"/>
<evidence type="ECO:0000259" key="1">
    <source>
        <dbReference type="SMART" id="SM00382"/>
    </source>
</evidence>